<dbReference type="Proteomes" id="UP001217089">
    <property type="component" value="Unassembled WGS sequence"/>
</dbReference>
<protein>
    <submittedName>
        <fullName evidence="2">Uncharacterized protein</fullName>
    </submittedName>
</protein>
<dbReference type="PANTHER" id="PTHR34645">
    <property type="entry name" value="SIMILAR TO HYPOTHETICAL PROTEIN"/>
    <property type="match status" value="1"/>
</dbReference>
<keyword evidence="1" id="KW-0175">Coiled coil</keyword>
<proteinExistence type="predicted"/>
<comment type="caution">
    <text evidence="2">The sequence shown here is derived from an EMBL/GenBank/DDBJ whole genome shotgun (WGS) entry which is preliminary data.</text>
</comment>
<organism evidence="2 3">
    <name type="scientific">Tegillarca granosa</name>
    <name type="common">Malaysian cockle</name>
    <name type="synonym">Anadara granosa</name>
    <dbReference type="NCBI Taxonomy" id="220873"/>
    <lineage>
        <taxon>Eukaryota</taxon>
        <taxon>Metazoa</taxon>
        <taxon>Spiralia</taxon>
        <taxon>Lophotrochozoa</taxon>
        <taxon>Mollusca</taxon>
        <taxon>Bivalvia</taxon>
        <taxon>Autobranchia</taxon>
        <taxon>Pteriomorphia</taxon>
        <taxon>Arcoida</taxon>
        <taxon>Arcoidea</taxon>
        <taxon>Arcidae</taxon>
        <taxon>Tegillarca</taxon>
    </lineage>
</organism>
<dbReference type="EMBL" id="JARBDR010000246">
    <property type="protein sequence ID" value="KAJ8317491.1"/>
    <property type="molecule type" value="Genomic_DNA"/>
</dbReference>
<evidence type="ECO:0000313" key="3">
    <source>
        <dbReference type="Proteomes" id="UP001217089"/>
    </source>
</evidence>
<name>A0ABQ9FLA6_TEGGR</name>
<dbReference type="PANTHER" id="PTHR34645:SF1">
    <property type="entry name" value="GENE 136-RELATED"/>
    <property type="match status" value="1"/>
</dbReference>
<sequence>MINNTEMAHSMALSLPALSAPPTASSTRYSGVPRRYEETRPVMIQGYAHRKILGLGHELHKKTTEKAELEKLSAIRDAEQAVWAEAEQIKVEAVQKCRDECVAEQDRVEEALKVEMAMQKLAIEQVKQERLEADNRLKEAVKRVEETAQRDRIAAVEAARKEEISKATEEKEKMAKLNKEKYDLAMRTAAEDKQKALKALQEEKDRILVEKVRSVEERERKIMNEKLQKLTKMYEEQITQLKSQIHEKCAEIEELLAQISALEIAKKNVECALVETKESYQDFINRVAPFEVGQSDFLLHPIYVDEVGKVEQYGRSVFYNLWCLLKEWV</sequence>
<accession>A0ABQ9FLA6</accession>
<feature type="coiled-coil region" evidence="1">
    <location>
        <begin position="109"/>
        <end position="272"/>
    </location>
</feature>
<evidence type="ECO:0000256" key="1">
    <source>
        <dbReference type="SAM" id="Coils"/>
    </source>
</evidence>
<reference evidence="2 3" key="1">
    <citation type="submission" date="2022-12" db="EMBL/GenBank/DDBJ databases">
        <title>Chromosome-level genome of Tegillarca granosa.</title>
        <authorList>
            <person name="Kim J."/>
        </authorList>
    </citation>
    <scope>NUCLEOTIDE SEQUENCE [LARGE SCALE GENOMIC DNA]</scope>
    <source>
        <strain evidence="2">Teg-2019</strain>
        <tissue evidence="2">Adductor muscle</tissue>
    </source>
</reference>
<keyword evidence="3" id="KW-1185">Reference proteome</keyword>
<feature type="non-terminal residue" evidence="2">
    <location>
        <position position="329"/>
    </location>
</feature>
<evidence type="ECO:0000313" key="2">
    <source>
        <dbReference type="EMBL" id="KAJ8317491.1"/>
    </source>
</evidence>
<gene>
    <name evidence="2" type="ORF">KUTeg_005395</name>
</gene>
<dbReference type="InterPro" id="IPR038927">
    <property type="entry name" value="C6orf163"/>
</dbReference>